<organism evidence="2 3">
    <name type="scientific">Cinchona calisaya</name>
    <dbReference type="NCBI Taxonomy" id="153742"/>
    <lineage>
        <taxon>Eukaryota</taxon>
        <taxon>Viridiplantae</taxon>
        <taxon>Streptophyta</taxon>
        <taxon>Embryophyta</taxon>
        <taxon>Tracheophyta</taxon>
        <taxon>Spermatophyta</taxon>
        <taxon>Magnoliopsida</taxon>
        <taxon>eudicotyledons</taxon>
        <taxon>Gunneridae</taxon>
        <taxon>Pentapetalae</taxon>
        <taxon>asterids</taxon>
        <taxon>lamiids</taxon>
        <taxon>Gentianales</taxon>
        <taxon>Rubiaceae</taxon>
        <taxon>Cinchonoideae</taxon>
        <taxon>Cinchoneae</taxon>
        <taxon>Cinchona</taxon>
    </lineage>
</organism>
<dbReference type="Proteomes" id="UP001630127">
    <property type="component" value="Unassembled WGS sequence"/>
</dbReference>
<dbReference type="InterPro" id="IPR052929">
    <property type="entry name" value="RNase_H-like_EbsB-rel"/>
</dbReference>
<dbReference type="PANTHER" id="PTHR47074:SF11">
    <property type="entry name" value="REVERSE TRANSCRIPTASE-LIKE PROTEIN"/>
    <property type="match status" value="1"/>
</dbReference>
<evidence type="ECO:0000256" key="1">
    <source>
        <dbReference type="SAM" id="MobiDB-lite"/>
    </source>
</evidence>
<comment type="caution">
    <text evidence="2">The sequence shown here is derived from an EMBL/GenBank/DDBJ whole genome shotgun (WGS) entry which is preliminary data.</text>
</comment>
<accession>A0ABD3AU53</accession>
<evidence type="ECO:0000313" key="2">
    <source>
        <dbReference type="EMBL" id="KAL3534743.1"/>
    </source>
</evidence>
<name>A0ABD3AU53_9GENT</name>
<feature type="compositionally biased region" description="Basic and acidic residues" evidence="1">
    <location>
        <begin position="1"/>
        <end position="14"/>
    </location>
</feature>
<dbReference type="PANTHER" id="PTHR47074">
    <property type="entry name" value="BNAC02G40300D PROTEIN"/>
    <property type="match status" value="1"/>
</dbReference>
<proteinExistence type="predicted"/>
<sequence length="190" mass="21673">MAEWMEHESTKDKGTNSSMEGTRENREIVRWYPPPLGMIKINTAACVNVIKGRTGLGTVGRDECGKILAAWGFSERKRRNLEQEEAEAIRLGLINAKAEDWNCMGIQSSNKVNWINTYSYQHTILEDIHILNSLFSICSFSFLNNIVNEVSSNNAQYALVRCRDFVLKESFLLWMTEIAQKDLGYLSLTL</sequence>
<reference evidence="2 3" key="1">
    <citation type="submission" date="2024-11" db="EMBL/GenBank/DDBJ databases">
        <title>A near-complete genome assembly of Cinchona calisaya.</title>
        <authorList>
            <person name="Lian D.C."/>
            <person name="Zhao X.W."/>
            <person name="Wei L."/>
        </authorList>
    </citation>
    <scope>NUCLEOTIDE SEQUENCE [LARGE SCALE GENOMIC DNA]</scope>
    <source>
        <tissue evidence="2">Nenye</tissue>
    </source>
</reference>
<evidence type="ECO:0008006" key="4">
    <source>
        <dbReference type="Google" id="ProtNLM"/>
    </source>
</evidence>
<protein>
    <recommendedName>
        <fullName evidence="4">RNase H type-1 domain-containing protein</fullName>
    </recommendedName>
</protein>
<dbReference type="EMBL" id="JBJUIK010000002">
    <property type="protein sequence ID" value="KAL3534743.1"/>
    <property type="molecule type" value="Genomic_DNA"/>
</dbReference>
<gene>
    <name evidence="2" type="ORF">ACH5RR_003204</name>
</gene>
<keyword evidence="3" id="KW-1185">Reference proteome</keyword>
<dbReference type="AlphaFoldDB" id="A0ABD3AU53"/>
<evidence type="ECO:0000313" key="3">
    <source>
        <dbReference type="Proteomes" id="UP001630127"/>
    </source>
</evidence>
<feature type="region of interest" description="Disordered" evidence="1">
    <location>
        <begin position="1"/>
        <end position="22"/>
    </location>
</feature>